<dbReference type="KEGG" id="mff:MFFC18_29970"/>
<dbReference type="InterPro" id="IPR050921">
    <property type="entry name" value="T4SS_GSP_E_ATPase"/>
</dbReference>
<evidence type="ECO:0000313" key="4">
    <source>
        <dbReference type="Proteomes" id="UP000322214"/>
    </source>
</evidence>
<dbReference type="Pfam" id="PF00437">
    <property type="entry name" value="T2SSE"/>
    <property type="match status" value="1"/>
</dbReference>
<dbReference type="SUPFAM" id="SSF52540">
    <property type="entry name" value="P-loop containing nucleoside triphosphate hydrolases"/>
    <property type="match status" value="1"/>
</dbReference>
<reference evidence="3 4" key="1">
    <citation type="submission" date="2019-08" db="EMBL/GenBank/DDBJ databases">
        <title>Deep-cultivation of Planctomycetes and their phenomic and genomic characterization uncovers novel biology.</title>
        <authorList>
            <person name="Wiegand S."/>
            <person name="Jogler M."/>
            <person name="Boedeker C."/>
            <person name="Pinto D."/>
            <person name="Vollmers J."/>
            <person name="Rivas-Marin E."/>
            <person name="Kohn T."/>
            <person name="Peeters S.H."/>
            <person name="Heuer A."/>
            <person name="Rast P."/>
            <person name="Oberbeckmann S."/>
            <person name="Bunk B."/>
            <person name="Jeske O."/>
            <person name="Meyerdierks A."/>
            <person name="Storesund J.E."/>
            <person name="Kallscheuer N."/>
            <person name="Luecker S."/>
            <person name="Lage O.M."/>
            <person name="Pohl T."/>
            <person name="Merkel B.J."/>
            <person name="Hornburger P."/>
            <person name="Mueller R.-W."/>
            <person name="Bruemmer F."/>
            <person name="Labrenz M."/>
            <person name="Spormann A.M."/>
            <person name="Op den Camp H."/>
            <person name="Overmann J."/>
            <person name="Amann R."/>
            <person name="Jetten M.S.M."/>
            <person name="Mascher T."/>
            <person name="Medema M.H."/>
            <person name="Devos D.P."/>
            <person name="Kaster A.-K."/>
            <person name="Ovreas L."/>
            <person name="Rohde M."/>
            <person name="Galperin M.Y."/>
            <person name="Jogler C."/>
        </authorList>
    </citation>
    <scope>NUCLEOTIDE SEQUENCE [LARGE SCALE GENOMIC DNA]</scope>
    <source>
        <strain evidence="3 4">FC18</strain>
    </source>
</reference>
<dbReference type="GO" id="GO:0016887">
    <property type="term" value="F:ATP hydrolysis activity"/>
    <property type="evidence" value="ECO:0007669"/>
    <property type="project" value="InterPro"/>
</dbReference>
<dbReference type="InterPro" id="IPR001482">
    <property type="entry name" value="T2SS/T4SS_dom"/>
</dbReference>
<dbReference type="NCBIfam" id="TIGR01420">
    <property type="entry name" value="pilT_fam"/>
    <property type="match status" value="1"/>
</dbReference>
<feature type="domain" description="Bacterial type II secretion system protein E" evidence="2">
    <location>
        <begin position="207"/>
        <end position="221"/>
    </location>
</feature>
<dbReference type="PANTHER" id="PTHR30486:SF16">
    <property type="entry name" value="TWITCHING MOTILITY PROTEIN PILT"/>
    <property type="match status" value="1"/>
</dbReference>
<dbReference type="PROSITE" id="PS00662">
    <property type="entry name" value="T2SP_E"/>
    <property type="match status" value="1"/>
</dbReference>
<dbReference type="InterPro" id="IPR027417">
    <property type="entry name" value="P-loop_NTPase"/>
</dbReference>
<dbReference type="SMART" id="SM00382">
    <property type="entry name" value="AAA"/>
    <property type="match status" value="1"/>
</dbReference>
<dbReference type="EMBL" id="CP042912">
    <property type="protein sequence ID" value="QEG23102.1"/>
    <property type="molecule type" value="Genomic_DNA"/>
</dbReference>
<evidence type="ECO:0000313" key="3">
    <source>
        <dbReference type="EMBL" id="QEG23102.1"/>
    </source>
</evidence>
<dbReference type="Gene3D" id="3.30.450.90">
    <property type="match status" value="1"/>
</dbReference>
<gene>
    <name evidence="3" type="primary">pilT_2</name>
    <name evidence="3" type="ORF">MFFC18_29970</name>
</gene>
<evidence type="ECO:0000256" key="1">
    <source>
        <dbReference type="ARBA" id="ARBA00006611"/>
    </source>
</evidence>
<dbReference type="PANTHER" id="PTHR30486">
    <property type="entry name" value="TWITCHING MOTILITY PROTEIN PILT"/>
    <property type="match status" value="1"/>
</dbReference>
<organism evidence="3 4">
    <name type="scientific">Mariniblastus fucicola</name>
    <dbReference type="NCBI Taxonomy" id="980251"/>
    <lineage>
        <taxon>Bacteria</taxon>
        <taxon>Pseudomonadati</taxon>
        <taxon>Planctomycetota</taxon>
        <taxon>Planctomycetia</taxon>
        <taxon>Pirellulales</taxon>
        <taxon>Pirellulaceae</taxon>
        <taxon>Mariniblastus</taxon>
    </lineage>
</organism>
<dbReference type="RefSeq" id="WP_084417357.1">
    <property type="nucleotide sequence ID" value="NZ_CP042912.1"/>
</dbReference>
<sequence length="376" mass="41443">MNLEDHEIAPLLQTVLEQSVLRGASDVHVSPGEPIHFRIDGQLSSETFDGFADNKVSDEQTISFASSLLTSAQHDSLEQRGSFDGAFSIGASNRFRFNAYKKNGSICFAFRFLANTIPELDQLGLDSQLYELCNLKDGLILVAGPTGSGKSTTIASLIDRINRNRRCHIITIEDPVEFVHPSKMALVNQRQIGPDVETFSQALHDAVRQDPDVILVGELRDLDTMRTAISAAETGHLVFASVHAGDCKTAIERLVGAFAAEEQNLAQRLVATVLRTVIVQHLLPRMQNPNLETEQSSRRVLASEVMHANSAISNLIATGRLNQINSIIQTSGEEGMWTIDDSLASLWRSRLITERTARSLARDPDTMVQTKRRSRA</sequence>
<dbReference type="AlphaFoldDB" id="A0A5B9PDT9"/>
<dbReference type="Proteomes" id="UP000322214">
    <property type="component" value="Chromosome"/>
</dbReference>
<accession>A0A5B9PDT9</accession>
<keyword evidence="4" id="KW-1185">Reference proteome</keyword>
<comment type="similarity">
    <text evidence="1">Belongs to the GSP E family.</text>
</comment>
<protein>
    <submittedName>
        <fullName evidence="3">Twitching mobility protein</fullName>
    </submittedName>
</protein>
<dbReference type="Gene3D" id="3.40.50.300">
    <property type="entry name" value="P-loop containing nucleotide triphosphate hydrolases"/>
    <property type="match status" value="1"/>
</dbReference>
<dbReference type="GO" id="GO:0005524">
    <property type="term" value="F:ATP binding"/>
    <property type="evidence" value="ECO:0007669"/>
    <property type="project" value="InterPro"/>
</dbReference>
<proteinExistence type="inferred from homology"/>
<name>A0A5B9PDT9_9BACT</name>
<evidence type="ECO:0000259" key="2">
    <source>
        <dbReference type="PROSITE" id="PS00662"/>
    </source>
</evidence>
<dbReference type="STRING" id="980251.GCA_001642875_03962"/>
<dbReference type="InterPro" id="IPR006321">
    <property type="entry name" value="PilT/PilU"/>
</dbReference>
<dbReference type="InterPro" id="IPR003593">
    <property type="entry name" value="AAA+_ATPase"/>
</dbReference>
<dbReference type="OrthoDB" id="9808272at2"/>
<dbReference type="CDD" id="cd01131">
    <property type="entry name" value="PilT"/>
    <property type="match status" value="1"/>
</dbReference>